<dbReference type="PANTHER" id="PTHR30069">
    <property type="entry name" value="TONB-DEPENDENT OUTER MEMBRANE RECEPTOR"/>
    <property type="match status" value="1"/>
</dbReference>
<dbReference type="SUPFAM" id="SSF49464">
    <property type="entry name" value="Carboxypeptidase regulatory domain-like"/>
    <property type="match status" value="1"/>
</dbReference>
<name>A0ABP9GDF0_9FLAO</name>
<feature type="domain" description="TonB-dependent receptor plug" evidence="3">
    <location>
        <begin position="182"/>
        <end position="281"/>
    </location>
</feature>
<dbReference type="PROSITE" id="PS52016">
    <property type="entry name" value="TONB_DEPENDENT_REC_3"/>
    <property type="match status" value="1"/>
</dbReference>
<dbReference type="InterPro" id="IPR008969">
    <property type="entry name" value="CarboxyPept-like_regulatory"/>
</dbReference>
<evidence type="ECO:0000313" key="5">
    <source>
        <dbReference type="Proteomes" id="UP001501302"/>
    </source>
</evidence>
<keyword evidence="1" id="KW-0732">Signal</keyword>
<keyword evidence="4" id="KW-0675">Receptor</keyword>
<evidence type="ECO:0000256" key="2">
    <source>
        <dbReference type="PROSITE-ProRule" id="PRU01360"/>
    </source>
</evidence>
<dbReference type="Gene3D" id="2.170.130.10">
    <property type="entry name" value="TonB-dependent receptor, plug domain"/>
    <property type="match status" value="1"/>
</dbReference>
<dbReference type="InterPro" id="IPR023997">
    <property type="entry name" value="TonB-dep_OMP_SusC/RagA_CS"/>
</dbReference>
<protein>
    <submittedName>
        <fullName evidence="4">TonB-dependent receptor</fullName>
    </submittedName>
</protein>
<dbReference type="NCBIfam" id="TIGR04056">
    <property type="entry name" value="OMP_RagA_SusC"/>
    <property type="match status" value="1"/>
</dbReference>
<keyword evidence="2" id="KW-0812">Transmembrane</keyword>
<organism evidence="4 5">
    <name type="scientific">Algibacter agarivorans</name>
    <dbReference type="NCBI Taxonomy" id="1109741"/>
    <lineage>
        <taxon>Bacteria</taxon>
        <taxon>Pseudomonadati</taxon>
        <taxon>Bacteroidota</taxon>
        <taxon>Flavobacteriia</taxon>
        <taxon>Flavobacteriales</taxon>
        <taxon>Flavobacteriaceae</taxon>
        <taxon>Algibacter</taxon>
    </lineage>
</organism>
<dbReference type="EMBL" id="BAABJJ010000012">
    <property type="protein sequence ID" value="GAA4939084.1"/>
    <property type="molecule type" value="Genomic_DNA"/>
</dbReference>
<comment type="subcellular location">
    <subcellularLocation>
        <location evidence="2">Cell outer membrane</location>
        <topology evidence="2">Multi-pass membrane protein</topology>
    </subcellularLocation>
</comment>
<comment type="similarity">
    <text evidence="2">Belongs to the TonB-dependent receptor family.</text>
</comment>
<dbReference type="SUPFAM" id="SSF56935">
    <property type="entry name" value="Porins"/>
    <property type="match status" value="1"/>
</dbReference>
<gene>
    <name evidence="4" type="ORF">GCM10023314_09680</name>
</gene>
<dbReference type="NCBIfam" id="TIGR04057">
    <property type="entry name" value="SusC_RagA_signa"/>
    <property type="match status" value="1"/>
</dbReference>
<keyword evidence="2" id="KW-0998">Cell outer membrane</keyword>
<dbReference type="Gene3D" id="2.60.40.1120">
    <property type="entry name" value="Carboxypeptidase-like, regulatory domain"/>
    <property type="match status" value="1"/>
</dbReference>
<keyword evidence="2" id="KW-0813">Transport</keyword>
<reference evidence="5" key="1">
    <citation type="journal article" date="2019" name="Int. J. Syst. Evol. Microbiol.">
        <title>The Global Catalogue of Microorganisms (GCM) 10K type strain sequencing project: providing services to taxonomists for standard genome sequencing and annotation.</title>
        <authorList>
            <consortium name="The Broad Institute Genomics Platform"/>
            <consortium name="The Broad Institute Genome Sequencing Center for Infectious Disease"/>
            <person name="Wu L."/>
            <person name="Ma J."/>
        </authorList>
    </citation>
    <scope>NUCLEOTIDE SEQUENCE [LARGE SCALE GENOMIC DNA]</scope>
    <source>
        <strain evidence="5">JCM 18285</strain>
    </source>
</reference>
<evidence type="ECO:0000256" key="1">
    <source>
        <dbReference type="ARBA" id="ARBA00022729"/>
    </source>
</evidence>
<accession>A0ABP9GDF0</accession>
<dbReference type="Pfam" id="PF13715">
    <property type="entry name" value="CarbopepD_reg_2"/>
    <property type="match status" value="1"/>
</dbReference>
<evidence type="ECO:0000259" key="3">
    <source>
        <dbReference type="Pfam" id="PF07715"/>
    </source>
</evidence>
<dbReference type="InterPro" id="IPR037066">
    <property type="entry name" value="Plug_dom_sf"/>
</dbReference>
<dbReference type="PANTHER" id="PTHR30069:SF29">
    <property type="entry name" value="HEMOGLOBIN AND HEMOGLOBIN-HAPTOGLOBIN-BINDING PROTEIN 1-RELATED"/>
    <property type="match status" value="1"/>
</dbReference>
<dbReference type="InterPro" id="IPR023996">
    <property type="entry name" value="TonB-dep_OMP_SusC/RagA"/>
</dbReference>
<evidence type="ECO:0000313" key="4">
    <source>
        <dbReference type="EMBL" id="GAA4939084.1"/>
    </source>
</evidence>
<dbReference type="Pfam" id="PF07715">
    <property type="entry name" value="Plug"/>
    <property type="match status" value="1"/>
</dbReference>
<dbReference type="InterPro" id="IPR012910">
    <property type="entry name" value="Plug_dom"/>
</dbReference>
<keyword evidence="5" id="KW-1185">Reference proteome</keyword>
<keyword evidence="2" id="KW-1134">Transmembrane beta strand</keyword>
<dbReference type="Proteomes" id="UP001501302">
    <property type="component" value="Unassembled WGS sequence"/>
</dbReference>
<dbReference type="RefSeq" id="WP_345190533.1">
    <property type="nucleotide sequence ID" value="NZ_BAABJJ010000012.1"/>
</dbReference>
<proteinExistence type="inferred from homology"/>
<dbReference type="InterPro" id="IPR039426">
    <property type="entry name" value="TonB-dep_rcpt-like"/>
</dbReference>
<comment type="caution">
    <text evidence="4">The sequence shown here is derived from an EMBL/GenBank/DDBJ whole genome shotgun (WGS) entry which is preliminary data.</text>
</comment>
<keyword evidence="2" id="KW-0472">Membrane</keyword>
<sequence>MENASIFEIIEEIESKTEFKFFYSKNDLSLLQKVNIYAKKSKIEKVLEKVFQDSSINYNVIERQIILTPKKEKSQEVKQTSETPIIKQEPIQISGTVKDEFGMFLAGANIIEKGTANGAQSDFDGNFSIEVADKNSILVISYLGFVSQEIVVADQTTIDIVLVEDAASLGEIVVVGYGTQSKESITGAISSVKSEDLVRTPTTNTTASLAGRLPGLVVTQNNGQPGGDTANVSIRGFGNALVIVDGVPRDYQQLDPNTIASVSVLKDASAAVYGARAGNGVILVTTKRGTYGAPKINYSGSYTFQQPTFLPKMASPAGFARYQQQAELLEGVAIADLTYSDEDIAKYQAGTENGFRGTDWQDVVLKDWATTRQHNFNIQGGSENVKYFTSIGKLDQKSLLESGDGKFKRYNMGATIDAKISKRLDIGVNLKYREEETERPSGISGDNDSYSRIFRFLASMNPTVQQNPDGLLTAAHPLESNAIAYSTRGITGINDTKRKQFDAVLNFKYKLPFVEGLNFTGKVAHQTANIINNLTRVPFTTYSHDFETGVSLPAFTTADDEVNSTSTNFAQTTTQIGLDYKGSFGDHNLSGALILENRYIDNYSFTASRTGLLSSEIPYLFAGIGTQENGDSVSQDGRKGVVGRLNYDYQGKYLLEALFRADANIQFPTDTRWGYFPGVSLGWVVSKEDFMMNNSTIDFLKFRTSFASLGFDGTSSFDYLSGFGLQDGRANTYAYGSAVNTTLRTIGLANPTITWETMETFNFGIDARLWNSKLGVELDMFYRRRAGLLRDRLDQFPDTFGADLPQENLGVRSNRGFELVLTHKNNIGDVNFNIAGNITWTREKIIDDVEREFDPNDPNDARINQNNGQWANRRFGYRTDGFYDTQDEIDNDGIDYDPSIGEPTLGDVKYIDRNDDGTINWRDQEIIGRSEIPELFFGLSLNADYKGFDFSMLWQGAGNFDAQLEALEVAANTSIGFIPFKYQADNAWNASNPSAAKLPAPSTSGLNTHNNQTLDIYQRNGTYLRLKSLSLGYSIPESLLNKINLKSARVYVAGYNLLTIRDTGIFDFDPEARSNDGIATYPVQKNISLGVNIGL</sequence>